<dbReference type="AlphaFoldDB" id="A0A1G2QZZ8"/>
<gene>
    <name evidence="1" type="ORF">A3C04_02170</name>
</gene>
<proteinExistence type="predicted"/>
<dbReference type="SUPFAM" id="SSF55486">
    <property type="entry name" value="Metalloproteases ('zincins'), catalytic domain"/>
    <property type="match status" value="1"/>
</dbReference>
<dbReference type="EMBL" id="MHTV01000042">
    <property type="protein sequence ID" value="OHA65699.1"/>
    <property type="molecule type" value="Genomic_DNA"/>
</dbReference>
<dbReference type="Pfam" id="PF06262">
    <property type="entry name" value="Zincin_1"/>
    <property type="match status" value="1"/>
</dbReference>
<sequence>MCWFRNSKEYMDQKEFHNLADQIAEEFTNETSIRLENVAICVEEIPTPEQMQKTGVRHGNMLMGLYEGVPETTWGKGLSITLPDKITLFQTAIEQYAAECAKSIREVIKDVIWHEIAHHKGYDDQELEEMELKRGITG</sequence>
<accession>A0A1G2QZZ8</accession>
<evidence type="ECO:0000313" key="2">
    <source>
        <dbReference type="Proteomes" id="UP000178092"/>
    </source>
</evidence>
<evidence type="ECO:0000313" key="1">
    <source>
        <dbReference type="EMBL" id="OHA65699.1"/>
    </source>
</evidence>
<dbReference type="InterPro" id="IPR010428">
    <property type="entry name" value="Zincin_1"/>
</dbReference>
<dbReference type="Gene3D" id="3.30.2010.20">
    <property type="match status" value="1"/>
</dbReference>
<dbReference type="InterPro" id="IPR038555">
    <property type="entry name" value="Zincin_1_sf"/>
</dbReference>
<organism evidence="1 2">
    <name type="scientific">Candidatus Wildermuthbacteria bacterium RIFCSPHIGHO2_02_FULL_45_25</name>
    <dbReference type="NCBI Taxonomy" id="1802450"/>
    <lineage>
        <taxon>Bacteria</taxon>
        <taxon>Candidatus Wildermuthiibacteriota</taxon>
    </lineage>
</organism>
<reference evidence="1 2" key="1">
    <citation type="journal article" date="2016" name="Nat. Commun.">
        <title>Thousands of microbial genomes shed light on interconnected biogeochemical processes in an aquifer system.</title>
        <authorList>
            <person name="Anantharaman K."/>
            <person name="Brown C.T."/>
            <person name="Hug L.A."/>
            <person name="Sharon I."/>
            <person name="Castelle C.J."/>
            <person name="Probst A.J."/>
            <person name="Thomas B.C."/>
            <person name="Singh A."/>
            <person name="Wilkins M.J."/>
            <person name="Karaoz U."/>
            <person name="Brodie E.L."/>
            <person name="Williams K.H."/>
            <person name="Hubbard S.S."/>
            <person name="Banfield J.F."/>
        </authorList>
    </citation>
    <scope>NUCLEOTIDE SEQUENCE [LARGE SCALE GENOMIC DNA]</scope>
</reference>
<name>A0A1G2QZZ8_9BACT</name>
<comment type="caution">
    <text evidence="1">The sequence shown here is derived from an EMBL/GenBank/DDBJ whole genome shotgun (WGS) entry which is preliminary data.</text>
</comment>
<dbReference type="Proteomes" id="UP000178092">
    <property type="component" value="Unassembled WGS sequence"/>
</dbReference>
<evidence type="ECO:0008006" key="3">
    <source>
        <dbReference type="Google" id="ProtNLM"/>
    </source>
</evidence>
<protein>
    <recommendedName>
        <fullName evidence="3">Metallopeptidase family protein</fullName>
    </recommendedName>
</protein>
<dbReference type="CDD" id="cd12952">
    <property type="entry name" value="MMP_ACEL2062"/>
    <property type="match status" value="1"/>
</dbReference>